<feature type="region of interest" description="Disordered" evidence="1">
    <location>
        <begin position="57"/>
        <end position="105"/>
    </location>
</feature>
<gene>
    <name evidence="2" type="ORF">HEB94_007820</name>
</gene>
<keyword evidence="3" id="KW-1185">Reference proteome</keyword>
<sequence>MGERNVPGQLGLFHLTKHDSGAAGVAHWMYPCGLCNGADVAEAGGLCSSCAPVPVRKATRRRTTATTKAASKTTARTTRTKAAAKTSARPVHKGTPRKVSPAQVKTAMRAMRWCA</sequence>
<accession>A0A927N3B9</accession>
<reference evidence="2" key="1">
    <citation type="submission" date="2020-10" db="EMBL/GenBank/DDBJ databases">
        <title>Sequencing the genomes of 1000 actinobacteria strains.</title>
        <authorList>
            <person name="Klenk H.-P."/>
        </authorList>
    </citation>
    <scope>NUCLEOTIDE SEQUENCE</scope>
    <source>
        <strain evidence="2">DSM 45354</strain>
    </source>
</reference>
<evidence type="ECO:0000313" key="3">
    <source>
        <dbReference type="Proteomes" id="UP000638648"/>
    </source>
</evidence>
<feature type="compositionally biased region" description="Low complexity" evidence="1">
    <location>
        <begin position="64"/>
        <end position="89"/>
    </location>
</feature>
<dbReference type="EMBL" id="JADBEM010000001">
    <property type="protein sequence ID" value="MBE1610972.1"/>
    <property type="molecule type" value="Genomic_DNA"/>
</dbReference>
<protein>
    <submittedName>
        <fullName evidence="2">Uncharacterized protein</fullName>
    </submittedName>
</protein>
<proteinExistence type="predicted"/>
<organism evidence="2 3">
    <name type="scientific">Actinopolymorpha pittospori</name>
    <dbReference type="NCBI Taxonomy" id="648752"/>
    <lineage>
        <taxon>Bacteria</taxon>
        <taxon>Bacillati</taxon>
        <taxon>Actinomycetota</taxon>
        <taxon>Actinomycetes</taxon>
        <taxon>Propionibacteriales</taxon>
        <taxon>Actinopolymorphaceae</taxon>
        <taxon>Actinopolymorpha</taxon>
    </lineage>
</organism>
<evidence type="ECO:0000313" key="2">
    <source>
        <dbReference type="EMBL" id="MBE1610972.1"/>
    </source>
</evidence>
<name>A0A927N3B9_9ACTN</name>
<evidence type="ECO:0000256" key="1">
    <source>
        <dbReference type="SAM" id="MobiDB-lite"/>
    </source>
</evidence>
<dbReference type="RefSeq" id="WP_192754260.1">
    <property type="nucleotide sequence ID" value="NZ_BAABJL010000225.1"/>
</dbReference>
<dbReference type="AlphaFoldDB" id="A0A927N3B9"/>
<dbReference type="Proteomes" id="UP000638648">
    <property type="component" value="Unassembled WGS sequence"/>
</dbReference>
<comment type="caution">
    <text evidence="2">The sequence shown here is derived from an EMBL/GenBank/DDBJ whole genome shotgun (WGS) entry which is preliminary data.</text>
</comment>